<dbReference type="OrthoDB" id="425340at2759"/>
<evidence type="ECO:0000313" key="1">
    <source>
        <dbReference type="EMBL" id="CAE7454337.1"/>
    </source>
</evidence>
<accession>A0A812RVM8</accession>
<organism evidence="1 2">
    <name type="scientific">Symbiodinium natans</name>
    <dbReference type="NCBI Taxonomy" id="878477"/>
    <lineage>
        <taxon>Eukaryota</taxon>
        <taxon>Sar</taxon>
        <taxon>Alveolata</taxon>
        <taxon>Dinophyceae</taxon>
        <taxon>Suessiales</taxon>
        <taxon>Symbiodiniaceae</taxon>
        <taxon>Symbiodinium</taxon>
    </lineage>
</organism>
<comment type="caution">
    <text evidence="1">The sequence shown here is derived from an EMBL/GenBank/DDBJ whole genome shotgun (WGS) entry which is preliminary data.</text>
</comment>
<protein>
    <submittedName>
        <fullName evidence="1">Uncharacterized protein</fullName>
    </submittedName>
</protein>
<evidence type="ECO:0000313" key="2">
    <source>
        <dbReference type="Proteomes" id="UP000604046"/>
    </source>
</evidence>
<keyword evidence="2" id="KW-1185">Reference proteome</keyword>
<dbReference type="Proteomes" id="UP000604046">
    <property type="component" value="Unassembled WGS sequence"/>
</dbReference>
<sequence length="157" mass="16892">MPDVQQPLPGWLFPFQLCAAGSGTSGKPSNCKLCCEGRPEQTDVIVHRTLPGISVFAEPDIGLGIGMGGDEVLSHHVLECLQGSWYRKADGKHVGAVSGSFLEVSAAWVPRITTCRIPCNISDTLVLSIDGQTFFGTISLEAQYSITWSNGDVWVKK</sequence>
<reference evidence="1" key="1">
    <citation type="submission" date="2021-02" db="EMBL/GenBank/DDBJ databases">
        <authorList>
            <person name="Dougan E. K."/>
            <person name="Rhodes N."/>
            <person name="Thang M."/>
            <person name="Chan C."/>
        </authorList>
    </citation>
    <scope>NUCLEOTIDE SEQUENCE</scope>
</reference>
<gene>
    <name evidence="1" type="ORF">SNAT2548_LOCUS24957</name>
</gene>
<dbReference type="EMBL" id="CAJNDS010002375">
    <property type="protein sequence ID" value="CAE7454337.1"/>
    <property type="molecule type" value="Genomic_DNA"/>
</dbReference>
<name>A0A812RVM8_9DINO</name>
<proteinExistence type="predicted"/>
<dbReference type="AlphaFoldDB" id="A0A812RVM8"/>